<dbReference type="InterPro" id="IPR036942">
    <property type="entry name" value="Beta-barrel_TonB_sf"/>
</dbReference>
<evidence type="ECO:0000256" key="7">
    <source>
        <dbReference type="ARBA" id="ARBA00023136"/>
    </source>
</evidence>
<dbReference type="SUPFAM" id="SSF56935">
    <property type="entry name" value="Porins"/>
    <property type="match status" value="1"/>
</dbReference>
<evidence type="ECO:0000259" key="12">
    <source>
        <dbReference type="Pfam" id="PF00593"/>
    </source>
</evidence>
<dbReference type="Gene3D" id="2.40.170.20">
    <property type="entry name" value="TonB-dependent receptor, beta-barrel domain"/>
    <property type="match status" value="1"/>
</dbReference>
<dbReference type="OrthoDB" id="9795928at2"/>
<evidence type="ECO:0000256" key="2">
    <source>
        <dbReference type="ARBA" id="ARBA00022448"/>
    </source>
</evidence>
<accession>A0A3A1NHQ1</accession>
<reference evidence="14 16" key="1">
    <citation type="submission" date="2018-08" db="EMBL/GenBank/DDBJ databases">
        <title>Proposal of Muricauda 72 sp.nov. and Muricauda NH166 sp.nov., isolated from seawater.</title>
        <authorList>
            <person name="Cheng H."/>
            <person name="Wu Y.-H."/>
            <person name="Guo L.-L."/>
            <person name="Xu X.-W."/>
        </authorList>
    </citation>
    <scope>NUCLEOTIDE SEQUENCE [LARGE SCALE GENOMIC DNA]</scope>
    <source>
        <strain evidence="14 16">72</strain>
    </source>
</reference>
<keyword evidence="6 10" id="KW-0798">TonB box</keyword>
<evidence type="ECO:0000256" key="11">
    <source>
        <dbReference type="SAM" id="SignalP"/>
    </source>
</evidence>
<dbReference type="InterPro" id="IPR012910">
    <property type="entry name" value="Plug_dom"/>
</dbReference>
<keyword evidence="17" id="KW-1185">Reference proteome</keyword>
<dbReference type="InterPro" id="IPR037066">
    <property type="entry name" value="Plug_dom_sf"/>
</dbReference>
<keyword evidence="5 11" id="KW-0732">Signal</keyword>
<dbReference type="GO" id="GO:0009279">
    <property type="term" value="C:cell outer membrane"/>
    <property type="evidence" value="ECO:0007669"/>
    <property type="project" value="UniProtKB-SubCell"/>
</dbReference>
<dbReference type="EMBL" id="VNWK01000021">
    <property type="protein sequence ID" value="TXJ95852.1"/>
    <property type="molecule type" value="Genomic_DNA"/>
</dbReference>
<feature type="chain" id="PRO_5017440463" evidence="11">
    <location>
        <begin position="22"/>
        <end position="801"/>
    </location>
</feature>
<feature type="domain" description="TonB-dependent receptor-like beta-barrel" evidence="12">
    <location>
        <begin position="344"/>
        <end position="770"/>
    </location>
</feature>
<dbReference type="Pfam" id="PF13715">
    <property type="entry name" value="CarbopepD_reg_2"/>
    <property type="match status" value="1"/>
</dbReference>
<evidence type="ECO:0000313" key="15">
    <source>
        <dbReference type="EMBL" id="TXJ95852.1"/>
    </source>
</evidence>
<name>A0A3A1NHQ1_9FLAO</name>
<dbReference type="SUPFAM" id="SSF49464">
    <property type="entry name" value="Carboxypeptidase regulatory domain-like"/>
    <property type="match status" value="1"/>
</dbReference>
<evidence type="ECO:0000313" key="16">
    <source>
        <dbReference type="Proteomes" id="UP000266691"/>
    </source>
</evidence>
<dbReference type="Proteomes" id="UP000266691">
    <property type="component" value="Unassembled WGS sequence"/>
</dbReference>
<organism evidence="14 16">
    <name type="scientific">Flagellimonas pelagia</name>
    <dbReference type="NCBI Taxonomy" id="2306998"/>
    <lineage>
        <taxon>Bacteria</taxon>
        <taxon>Pseudomonadati</taxon>
        <taxon>Bacteroidota</taxon>
        <taxon>Flavobacteriia</taxon>
        <taxon>Flavobacteriales</taxon>
        <taxon>Flavobacteriaceae</taxon>
        <taxon>Flagellimonas</taxon>
    </lineage>
</organism>
<protein>
    <submittedName>
        <fullName evidence="14">TonB-dependent receptor</fullName>
    </submittedName>
</protein>
<evidence type="ECO:0000256" key="6">
    <source>
        <dbReference type="ARBA" id="ARBA00023077"/>
    </source>
</evidence>
<evidence type="ECO:0000259" key="13">
    <source>
        <dbReference type="Pfam" id="PF07715"/>
    </source>
</evidence>
<dbReference type="Gene3D" id="2.170.130.10">
    <property type="entry name" value="TonB-dependent receptor, plug domain"/>
    <property type="match status" value="1"/>
</dbReference>
<comment type="caution">
    <text evidence="14">The sequence shown here is derived from an EMBL/GenBank/DDBJ whole genome shotgun (WGS) entry which is preliminary data.</text>
</comment>
<gene>
    <name evidence="14" type="ORF">D2V05_08255</name>
    <name evidence="15" type="ORF">FQ017_08180</name>
</gene>
<evidence type="ECO:0000256" key="1">
    <source>
        <dbReference type="ARBA" id="ARBA00004571"/>
    </source>
</evidence>
<dbReference type="PANTHER" id="PTHR30069:SF29">
    <property type="entry name" value="HEMOGLOBIN AND HEMOGLOBIN-HAPTOGLOBIN-BINDING PROTEIN 1-RELATED"/>
    <property type="match status" value="1"/>
</dbReference>
<dbReference type="Gene3D" id="2.60.40.1120">
    <property type="entry name" value="Carboxypeptidase-like, regulatory domain"/>
    <property type="match status" value="1"/>
</dbReference>
<dbReference type="GO" id="GO:0015344">
    <property type="term" value="F:siderophore uptake transmembrane transporter activity"/>
    <property type="evidence" value="ECO:0007669"/>
    <property type="project" value="TreeGrafter"/>
</dbReference>
<dbReference type="InterPro" id="IPR000531">
    <property type="entry name" value="Beta-barrel_TonB"/>
</dbReference>
<comment type="similarity">
    <text evidence="10">Belongs to the TonB-dependent receptor family.</text>
</comment>
<keyword evidence="8 14" id="KW-0675">Receptor</keyword>
<evidence type="ECO:0000256" key="8">
    <source>
        <dbReference type="ARBA" id="ARBA00023170"/>
    </source>
</evidence>
<keyword evidence="9" id="KW-0998">Cell outer membrane</keyword>
<dbReference type="Pfam" id="PF07715">
    <property type="entry name" value="Plug"/>
    <property type="match status" value="1"/>
</dbReference>
<dbReference type="RefSeq" id="WP_119647192.1">
    <property type="nucleotide sequence ID" value="NZ_QXFI01000021.1"/>
</dbReference>
<dbReference type="Pfam" id="PF00593">
    <property type="entry name" value="TonB_dep_Rec_b-barrel"/>
    <property type="match status" value="1"/>
</dbReference>
<feature type="domain" description="TonB-dependent receptor plug" evidence="13">
    <location>
        <begin position="129"/>
        <end position="224"/>
    </location>
</feature>
<keyword evidence="4" id="KW-0812">Transmembrane</keyword>
<proteinExistence type="inferred from homology"/>
<sequence length="801" mass="90732">MHIKTLISAVLCVFVSYCSTAQDCTYTLHGTINDYHNKTALSGATVIIAGSRLSTISDVDGTYKIQGLCKGNIELEVSHPECTSLIIPLQIDGDTVFDIKLEHHLEELDEVKVVGSIIQDKTNSAQEKTLKLNTLESFSVGNLGDALKELSGVSSLNTGANIVKPAIHGLNGSRVLILNDGVRMQDMEWGAEHAPNIDINSAGSISVIKGASALQYGGDAIGGTIVMEQEKIPMKDTLYGKTLLNGVSNGRGGNVVSELTKAYKSGWFVKGQGAYKRMGDHEAPDYVLSNTGVKELAASLQFGKHQFTWGWDARYSYFNTEIAILRSSHIGNVDDLIRSINSGEPLIINPFTYDLQNPRQKVTHHLGKLKFYKRFEGVGKWNLQYDFQSNRRFEYDIRRGDRDNTPSIDLELTTHTLSTDFLWDANNKWQLHAGVLGRYQDNFANPDTGVRRLIPDYQKFDIGSFLIGQYRVNDRLLLDSGIRYDFSKIDAKKYYRTSRWEERGYDDEYQDLVVEDLGTQLLVNPVFDYHNISTTVGGKYRFKDYSELKINYALAQRAPNPSELFSDGLHHSASRIELGDLRIKSETSHKIAASYEKDFKKWGFILEPFANWIQDFILLEPTGVEYTIRGAFPVWEYRQTDARLLGVDLSASANWTDHWKTDHKFSLVKGKDLDNDGALINIPAANFRNKLIFSMPQWNNFEASLESQYVFRQNEAPDNIMVYSPEQQQDVLLEINTPPDAYHLLAFGSKMEFPFKNRTKLTTSLTVNNLLNTNYRDYLNRQRFFANDLGRNIILQLKFNY</sequence>
<evidence type="ECO:0000313" key="14">
    <source>
        <dbReference type="EMBL" id="RIV44941.1"/>
    </source>
</evidence>
<evidence type="ECO:0000313" key="17">
    <source>
        <dbReference type="Proteomes" id="UP000321621"/>
    </source>
</evidence>
<dbReference type="InterPro" id="IPR008969">
    <property type="entry name" value="CarboxyPept-like_regulatory"/>
</dbReference>
<evidence type="ECO:0000256" key="10">
    <source>
        <dbReference type="RuleBase" id="RU003357"/>
    </source>
</evidence>
<dbReference type="AlphaFoldDB" id="A0A3A1NHQ1"/>
<dbReference type="PANTHER" id="PTHR30069">
    <property type="entry name" value="TONB-DEPENDENT OUTER MEMBRANE RECEPTOR"/>
    <property type="match status" value="1"/>
</dbReference>
<evidence type="ECO:0000256" key="9">
    <source>
        <dbReference type="ARBA" id="ARBA00023237"/>
    </source>
</evidence>
<evidence type="ECO:0000256" key="5">
    <source>
        <dbReference type="ARBA" id="ARBA00022729"/>
    </source>
</evidence>
<dbReference type="EMBL" id="QXFI01000021">
    <property type="protein sequence ID" value="RIV44941.1"/>
    <property type="molecule type" value="Genomic_DNA"/>
</dbReference>
<evidence type="ECO:0000256" key="4">
    <source>
        <dbReference type="ARBA" id="ARBA00022692"/>
    </source>
</evidence>
<dbReference type="GO" id="GO:0044718">
    <property type="term" value="P:siderophore transmembrane transport"/>
    <property type="evidence" value="ECO:0007669"/>
    <property type="project" value="TreeGrafter"/>
</dbReference>
<evidence type="ECO:0000256" key="3">
    <source>
        <dbReference type="ARBA" id="ARBA00022452"/>
    </source>
</evidence>
<keyword evidence="7 10" id="KW-0472">Membrane</keyword>
<dbReference type="InterPro" id="IPR039426">
    <property type="entry name" value="TonB-dep_rcpt-like"/>
</dbReference>
<feature type="signal peptide" evidence="11">
    <location>
        <begin position="1"/>
        <end position="21"/>
    </location>
</feature>
<keyword evidence="3" id="KW-1134">Transmembrane beta strand</keyword>
<dbReference type="Proteomes" id="UP000321621">
    <property type="component" value="Unassembled WGS sequence"/>
</dbReference>
<reference evidence="15 17" key="2">
    <citation type="submission" date="2019-07" db="EMBL/GenBank/DDBJ databases">
        <title>Draft genome of two Muricauda strains isolated from deep sea.</title>
        <authorList>
            <person name="Sun C."/>
        </authorList>
    </citation>
    <scope>NUCLEOTIDE SEQUENCE [LARGE SCALE GENOMIC DNA]</scope>
    <source>
        <strain evidence="15 17">72</strain>
    </source>
</reference>
<keyword evidence="2" id="KW-0813">Transport</keyword>
<comment type="subcellular location">
    <subcellularLocation>
        <location evidence="1">Cell outer membrane</location>
        <topology evidence="1">Multi-pass membrane protein</topology>
    </subcellularLocation>
</comment>